<keyword evidence="4 10" id="KW-0418">Kinase</keyword>
<evidence type="ECO:0000313" key="10">
    <source>
        <dbReference type="EMBL" id="TKI62332.1"/>
    </source>
</evidence>
<protein>
    <submittedName>
        <fullName evidence="10">Galactokinase</fullName>
    </submittedName>
</protein>
<evidence type="ECO:0000256" key="3">
    <source>
        <dbReference type="ARBA" id="ARBA00022741"/>
    </source>
</evidence>
<dbReference type="AlphaFoldDB" id="A0A4U2YNV7"/>
<dbReference type="EMBL" id="SZPY01000002">
    <property type="protein sequence ID" value="TKI62332.1"/>
    <property type="molecule type" value="Genomic_DNA"/>
</dbReference>
<proteinExistence type="inferred from homology"/>
<feature type="domain" description="Galactokinase N-terminal" evidence="9">
    <location>
        <begin position="14"/>
        <end position="63"/>
    </location>
</feature>
<dbReference type="PANTHER" id="PTHR10457:SF7">
    <property type="entry name" value="GALACTOKINASE-RELATED"/>
    <property type="match status" value="1"/>
</dbReference>
<evidence type="ECO:0000256" key="2">
    <source>
        <dbReference type="ARBA" id="ARBA00022679"/>
    </source>
</evidence>
<keyword evidence="11" id="KW-1185">Reference proteome</keyword>
<keyword evidence="5" id="KW-0067">ATP-binding</keyword>
<keyword evidence="6" id="KW-0119">Carbohydrate metabolism</keyword>
<evidence type="ECO:0000256" key="6">
    <source>
        <dbReference type="ARBA" id="ARBA00023144"/>
    </source>
</evidence>
<dbReference type="Pfam" id="PF08544">
    <property type="entry name" value="GHMP_kinases_C"/>
    <property type="match status" value="1"/>
</dbReference>
<dbReference type="PANTHER" id="PTHR10457">
    <property type="entry name" value="MEVALONATE KINASE/GALACTOKINASE"/>
    <property type="match status" value="1"/>
</dbReference>
<dbReference type="OrthoDB" id="250531at2"/>
<dbReference type="InterPro" id="IPR019539">
    <property type="entry name" value="GalKase_N"/>
</dbReference>
<name>A0A4U2YNV7_9ACTN</name>
<dbReference type="InterPro" id="IPR036554">
    <property type="entry name" value="GHMP_kinase_C_sf"/>
</dbReference>
<evidence type="ECO:0000256" key="5">
    <source>
        <dbReference type="ARBA" id="ARBA00022840"/>
    </source>
</evidence>
<dbReference type="SUPFAM" id="SSF55060">
    <property type="entry name" value="GHMP Kinase, C-terminal domain"/>
    <property type="match status" value="1"/>
</dbReference>
<dbReference type="InterPro" id="IPR020568">
    <property type="entry name" value="Ribosomal_Su5_D2-typ_SF"/>
</dbReference>
<dbReference type="Pfam" id="PF00288">
    <property type="entry name" value="GHMP_kinases_N"/>
    <property type="match status" value="1"/>
</dbReference>
<feature type="domain" description="GHMP kinase C-terminal" evidence="8">
    <location>
        <begin position="267"/>
        <end position="346"/>
    </location>
</feature>
<dbReference type="Gene3D" id="3.30.70.890">
    <property type="entry name" value="GHMP kinase, C-terminal domain"/>
    <property type="match status" value="1"/>
</dbReference>
<dbReference type="Pfam" id="PF10509">
    <property type="entry name" value="GalKase_gal_bdg"/>
    <property type="match status" value="1"/>
</dbReference>
<dbReference type="SUPFAM" id="SSF54211">
    <property type="entry name" value="Ribosomal protein S5 domain 2-like"/>
    <property type="match status" value="1"/>
</dbReference>
<evidence type="ECO:0000256" key="4">
    <source>
        <dbReference type="ARBA" id="ARBA00022777"/>
    </source>
</evidence>
<dbReference type="PRINTS" id="PR00959">
    <property type="entry name" value="MEVGALKINASE"/>
</dbReference>
<reference evidence="10 11" key="1">
    <citation type="submission" date="2019-04" db="EMBL/GenBank/DDBJ databases">
        <authorList>
            <person name="Dong K."/>
        </authorList>
    </citation>
    <scope>NUCLEOTIDE SEQUENCE [LARGE SCALE GENOMIC DNA]</scope>
    <source>
        <strain evidence="11">dk3543</strain>
    </source>
</reference>
<dbReference type="InterPro" id="IPR013750">
    <property type="entry name" value="GHMP_kinase_C_dom"/>
</dbReference>
<dbReference type="PROSITE" id="PS00627">
    <property type="entry name" value="GHMP_KINASES_ATP"/>
    <property type="match status" value="1"/>
</dbReference>
<dbReference type="Proteomes" id="UP000307808">
    <property type="component" value="Unassembled WGS sequence"/>
</dbReference>
<accession>A0A4U2YNV7</accession>
<dbReference type="Gene3D" id="3.30.230.10">
    <property type="match status" value="1"/>
</dbReference>
<dbReference type="InterPro" id="IPR006204">
    <property type="entry name" value="GHMP_kinase_N_dom"/>
</dbReference>
<feature type="domain" description="GHMP kinase N-terminal" evidence="7">
    <location>
        <begin position="99"/>
        <end position="175"/>
    </location>
</feature>
<keyword evidence="3" id="KW-0547">Nucleotide-binding</keyword>
<dbReference type="GO" id="GO:0004335">
    <property type="term" value="F:galactokinase activity"/>
    <property type="evidence" value="ECO:0007669"/>
    <property type="project" value="InterPro"/>
</dbReference>
<evidence type="ECO:0000313" key="11">
    <source>
        <dbReference type="Proteomes" id="UP000307808"/>
    </source>
</evidence>
<dbReference type="GO" id="GO:0005829">
    <property type="term" value="C:cytosol"/>
    <property type="evidence" value="ECO:0007669"/>
    <property type="project" value="TreeGrafter"/>
</dbReference>
<dbReference type="RefSeq" id="WP_137065601.1">
    <property type="nucleotide sequence ID" value="NZ_CP040748.1"/>
</dbReference>
<evidence type="ECO:0000259" key="9">
    <source>
        <dbReference type="Pfam" id="PF10509"/>
    </source>
</evidence>
<comment type="similarity">
    <text evidence="1">Belongs to the GHMP kinase family. GalK subfamily.</text>
</comment>
<dbReference type="PRINTS" id="PR00473">
    <property type="entry name" value="GALCTOKINASE"/>
</dbReference>
<dbReference type="InterPro" id="IPR006206">
    <property type="entry name" value="Mevalonate/galactokinase"/>
</dbReference>
<dbReference type="PIRSF" id="PIRSF000530">
    <property type="entry name" value="Galactokinase"/>
    <property type="match status" value="1"/>
</dbReference>
<dbReference type="InterPro" id="IPR000705">
    <property type="entry name" value="Galactokinase"/>
</dbReference>
<evidence type="ECO:0000259" key="7">
    <source>
        <dbReference type="Pfam" id="PF00288"/>
    </source>
</evidence>
<dbReference type="InterPro" id="IPR006203">
    <property type="entry name" value="GHMP_knse_ATP-bd_CS"/>
</dbReference>
<sequence length="373" mass="38522">MLTQAPDLLPRTVQEFSRRHGRPPTWAASAPGRVNLVGEHTDYLGGLCLPIALPLATWVAAAPRDDTSIALSSGADLVWAGNVSVLAPESERVQGWAAYVVGALRAVGWQGGLDLHVESSVPLGSGLSSSAALICAVATALTAASPHDLLGPCVRAEQDYVGVPSGGMDQTISLLARPGHASLLDFAGGSLPSLTQVAWDPETDGVELLVVDTGVSHANDDGAFAARRAEAEAAMALPAEEVAGADDPLPRRRRHVESENYRVRRVVAAVCQRDWVEVGALFSASHASLRDDHEVSCDELDTVVASAVDAGALGARMTGGGFGGCAVVLVPLEQRDEVVAAVTRAAFAAGHPPPVFLPGHASGPASRHRVAGP</sequence>
<comment type="caution">
    <text evidence="10">The sequence shown here is derived from an EMBL/GenBank/DDBJ whole genome shotgun (WGS) entry which is preliminary data.</text>
</comment>
<evidence type="ECO:0000256" key="1">
    <source>
        <dbReference type="ARBA" id="ARBA00006566"/>
    </source>
</evidence>
<gene>
    <name evidence="10" type="ORF">FC770_07980</name>
</gene>
<organism evidence="10 11">
    <name type="scientific">Nocardioides jishulii</name>
    <dbReference type="NCBI Taxonomy" id="2575440"/>
    <lineage>
        <taxon>Bacteria</taxon>
        <taxon>Bacillati</taxon>
        <taxon>Actinomycetota</taxon>
        <taxon>Actinomycetes</taxon>
        <taxon>Propionibacteriales</taxon>
        <taxon>Nocardioidaceae</taxon>
        <taxon>Nocardioides</taxon>
    </lineage>
</organism>
<evidence type="ECO:0000259" key="8">
    <source>
        <dbReference type="Pfam" id="PF08544"/>
    </source>
</evidence>
<dbReference type="GO" id="GO:0005524">
    <property type="term" value="F:ATP binding"/>
    <property type="evidence" value="ECO:0007669"/>
    <property type="project" value="UniProtKB-KW"/>
</dbReference>
<keyword evidence="2" id="KW-0808">Transferase</keyword>
<keyword evidence="6" id="KW-0299">Galactose metabolism</keyword>
<dbReference type="GO" id="GO:0006012">
    <property type="term" value="P:galactose metabolic process"/>
    <property type="evidence" value="ECO:0007669"/>
    <property type="project" value="UniProtKB-KW"/>
</dbReference>
<dbReference type="InterPro" id="IPR014721">
    <property type="entry name" value="Ribsml_uS5_D2-typ_fold_subgr"/>
</dbReference>